<keyword evidence="2" id="KW-0614">Plasmid</keyword>
<keyword evidence="3" id="KW-1185">Reference proteome</keyword>
<evidence type="ECO:0000256" key="1">
    <source>
        <dbReference type="SAM" id="SignalP"/>
    </source>
</evidence>
<geneLocation type="plasmid" evidence="2">
    <name>pJCM18538</name>
</geneLocation>
<dbReference type="KEGG" id="marz:MARA_03250"/>
<gene>
    <name evidence="2" type="ORF">MARA_03250</name>
</gene>
<keyword evidence="1" id="KW-0732">Signal</keyword>
<dbReference type="AlphaFoldDB" id="A0A7I7RSZ6"/>
<name>A0A7I7RSZ6_9MYCO</name>
<feature type="chain" id="PRO_5039606802" description="Secreted protein" evidence="1">
    <location>
        <begin position="17"/>
        <end position="157"/>
    </location>
</feature>
<dbReference type="EMBL" id="AP022592">
    <property type="protein sequence ID" value="BBY46895.1"/>
    <property type="molecule type" value="Genomic_DNA"/>
</dbReference>
<dbReference type="Proteomes" id="UP000467428">
    <property type="component" value="Plasmid pJCM18538"/>
</dbReference>
<evidence type="ECO:0000313" key="3">
    <source>
        <dbReference type="Proteomes" id="UP000467428"/>
    </source>
</evidence>
<feature type="signal peptide" evidence="1">
    <location>
        <begin position="1"/>
        <end position="16"/>
    </location>
</feature>
<organism evidence="2 3">
    <name type="scientific">Mycolicibacterium arabiense</name>
    <dbReference type="NCBI Taxonomy" id="1286181"/>
    <lineage>
        <taxon>Bacteria</taxon>
        <taxon>Bacillati</taxon>
        <taxon>Actinomycetota</taxon>
        <taxon>Actinomycetes</taxon>
        <taxon>Mycobacteriales</taxon>
        <taxon>Mycobacteriaceae</taxon>
        <taxon>Mycolicibacterium</taxon>
    </lineage>
</organism>
<proteinExistence type="predicted"/>
<reference evidence="2 3" key="1">
    <citation type="journal article" date="2019" name="Emerg. Microbes Infect.">
        <title>Comprehensive subspecies identification of 175 nontuberculous mycobacteria species based on 7547 genomic profiles.</title>
        <authorList>
            <person name="Matsumoto Y."/>
            <person name="Kinjo T."/>
            <person name="Motooka D."/>
            <person name="Nabeya D."/>
            <person name="Jung N."/>
            <person name="Uechi K."/>
            <person name="Horii T."/>
            <person name="Iida T."/>
            <person name="Fujita J."/>
            <person name="Nakamura S."/>
        </authorList>
    </citation>
    <scope>NUCLEOTIDE SEQUENCE [LARGE SCALE GENOMIC DNA]</scope>
    <source>
        <strain evidence="2 3">JCM 18538</strain>
        <plasmid evidence="2">pJCM18538</plasmid>
    </source>
</reference>
<protein>
    <recommendedName>
        <fullName evidence="4">Secreted protein</fullName>
    </recommendedName>
</protein>
<sequence>MVTAAVATAATAAALANPITPAQHTVNVVPPPPAEYSSAEVQAAKVAACASWDEAARALALAGKVRASLAESTGGSSPGTRNARTSEKLVATSQIAYLRSQTSDATPPELRKLIQEWTAAQIDSFHGANVRDWNSSNAARDRGNDLVDVIAPACGLR</sequence>
<evidence type="ECO:0000313" key="2">
    <source>
        <dbReference type="EMBL" id="BBY46895.1"/>
    </source>
</evidence>
<accession>A0A7I7RSZ6</accession>
<evidence type="ECO:0008006" key="4">
    <source>
        <dbReference type="Google" id="ProtNLM"/>
    </source>
</evidence>